<sequence length="198" mass="21939">MDLKNTIVKNLNKNKEKELEILSIFDNAVRTDTLPILQIQNMPLILEPGEVPHWYSPAVLSQEKEFLTGYGIGTNIMGVGVGGGKANKQRKIGKSDGGGLTLTNKRLIFDGGYGAINYSLPDIVSIYETKKNISISNKLINKIHIYEVDHPNIWATYIKMAINKYHQTVNPTQKKYCKNCGAALSQSSAFCTSCGFQL</sequence>
<reference evidence="1 2" key="1">
    <citation type="journal article" date="2016" name="ISME J.">
        <title>Chasing the elusive Euryarchaeota class WSA2: genomes reveal a uniquely fastidious methyl-reducing methanogen.</title>
        <authorList>
            <person name="Nobu M.K."/>
            <person name="Narihiro T."/>
            <person name="Kuroda K."/>
            <person name="Mei R."/>
            <person name="Liu W.T."/>
        </authorList>
    </citation>
    <scope>NUCLEOTIDE SEQUENCE [LARGE SCALE GENOMIC DNA]</scope>
    <source>
        <strain evidence="1">ADurb1013_Bin02101</strain>
    </source>
</reference>
<dbReference type="InterPro" id="IPR026870">
    <property type="entry name" value="Zinc_ribbon_dom"/>
</dbReference>
<comment type="caution">
    <text evidence="1">The sequence shown here is derived from an EMBL/GenBank/DDBJ whole genome shotgun (WGS) entry which is preliminary data.</text>
</comment>
<dbReference type="Pfam" id="PF13240">
    <property type="entry name" value="Zn_Ribbon_1"/>
    <property type="match status" value="1"/>
</dbReference>
<dbReference type="Proteomes" id="UP000092420">
    <property type="component" value="Unassembled WGS sequence"/>
</dbReference>
<evidence type="ECO:0000313" key="2">
    <source>
        <dbReference type="Proteomes" id="UP000092420"/>
    </source>
</evidence>
<accession>A0A150JIL9</accession>
<organism evidence="1 2">
    <name type="scientific">Candidatus Methanofastidiosum methylothiophilum</name>
    <dbReference type="NCBI Taxonomy" id="1705564"/>
    <lineage>
        <taxon>Archaea</taxon>
        <taxon>Methanobacteriati</taxon>
        <taxon>Methanobacteriota</taxon>
        <taxon>Stenosarchaea group</taxon>
        <taxon>Candidatus Methanofastidiosia</taxon>
        <taxon>Candidatus Methanofastidiosales</taxon>
        <taxon>Candidatus Methanofastidiosaceae</taxon>
        <taxon>Candidatus Methanofastidiosum</taxon>
    </lineage>
</organism>
<protein>
    <submittedName>
        <fullName evidence="1">Uncharacterized protein</fullName>
    </submittedName>
</protein>
<proteinExistence type="predicted"/>
<accession>A0A150JDB2</accession>
<dbReference type="EMBL" id="LNJB01000002">
    <property type="protein sequence ID" value="KYC55252.1"/>
    <property type="molecule type" value="Genomic_DNA"/>
</dbReference>
<gene>
    <name evidence="1" type="ORF">AN188_00235</name>
</gene>
<evidence type="ECO:0000313" key="1">
    <source>
        <dbReference type="EMBL" id="KYC55252.1"/>
    </source>
</evidence>
<name>A0A150JDB2_9EURY</name>
<dbReference type="AlphaFoldDB" id="A0A150JDB2"/>